<evidence type="ECO:0008006" key="4">
    <source>
        <dbReference type="Google" id="ProtNLM"/>
    </source>
</evidence>
<evidence type="ECO:0000313" key="2">
    <source>
        <dbReference type="EMBL" id="ELZ19915.1"/>
    </source>
</evidence>
<dbReference type="Proteomes" id="UP000011626">
    <property type="component" value="Unassembled WGS sequence"/>
</dbReference>
<feature type="compositionally biased region" description="Pro residues" evidence="1">
    <location>
        <begin position="211"/>
        <end position="234"/>
    </location>
</feature>
<dbReference type="EMBL" id="AOIU01000048">
    <property type="protein sequence ID" value="ELZ19915.1"/>
    <property type="molecule type" value="Genomic_DNA"/>
</dbReference>
<gene>
    <name evidence="2" type="ORF">C475_21494</name>
</gene>
<feature type="compositionally biased region" description="Polar residues" evidence="1">
    <location>
        <begin position="293"/>
        <end position="306"/>
    </location>
</feature>
<feature type="compositionally biased region" description="Low complexity" evidence="1">
    <location>
        <begin position="170"/>
        <end position="210"/>
    </location>
</feature>
<name>M0C9K1_9EURY</name>
<dbReference type="STRING" id="797114.C475_21494"/>
<dbReference type="RefSeq" id="WP_006885962.1">
    <property type="nucleotide sequence ID" value="NZ_AOIU01000048.1"/>
</dbReference>
<dbReference type="AlphaFoldDB" id="M0C9K1"/>
<feature type="region of interest" description="Disordered" evidence="1">
    <location>
        <begin position="98"/>
        <end position="345"/>
    </location>
</feature>
<dbReference type="OrthoDB" id="178099at2157"/>
<reference evidence="2 3" key="1">
    <citation type="journal article" date="2014" name="PLoS Genet.">
        <title>Phylogenetically driven sequencing of extremely halophilic archaea reveals strategies for static and dynamic osmo-response.</title>
        <authorList>
            <person name="Becker E.A."/>
            <person name="Seitzer P.M."/>
            <person name="Tritt A."/>
            <person name="Larsen D."/>
            <person name="Krusor M."/>
            <person name="Yao A.I."/>
            <person name="Wu D."/>
            <person name="Madern D."/>
            <person name="Eisen J.A."/>
            <person name="Darling A.E."/>
            <person name="Facciotti M.T."/>
        </authorList>
    </citation>
    <scope>NUCLEOTIDE SEQUENCE [LARGE SCALE GENOMIC DNA]</scope>
    <source>
        <strain evidence="2 3">2-9-1</strain>
    </source>
</reference>
<proteinExistence type="predicted"/>
<evidence type="ECO:0000256" key="1">
    <source>
        <dbReference type="SAM" id="MobiDB-lite"/>
    </source>
</evidence>
<organism evidence="2 3">
    <name type="scientific">Halosimplex carlsbadense 2-9-1</name>
    <dbReference type="NCBI Taxonomy" id="797114"/>
    <lineage>
        <taxon>Archaea</taxon>
        <taxon>Methanobacteriati</taxon>
        <taxon>Methanobacteriota</taxon>
        <taxon>Stenosarchaea group</taxon>
        <taxon>Halobacteria</taxon>
        <taxon>Halobacteriales</taxon>
        <taxon>Haloarculaceae</taxon>
        <taxon>Halosimplex</taxon>
    </lineage>
</organism>
<protein>
    <recommendedName>
        <fullName evidence="4">Phasin domain-containing protein</fullName>
    </recommendedName>
</protein>
<feature type="compositionally biased region" description="Low complexity" evidence="1">
    <location>
        <begin position="235"/>
        <end position="275"/>
    </location>
</feature>
<accession>M0C9K1</accession>
<evidence type="ECO:0000313" key="3">
    <source>
        <dbReference type="Proteomes" id="UP000011626"/>
    </source>
</evidence>
<sequence>MSQTDQLVSKAIELQRNTLENSQRAMEQAVELPLQQSVALQRNAAQLVLDGLEMGNWLGTQSVEFTRDAMDSYLDAVESAARDTSELTERGIQRAEMAGERGLESTQRFASGFAGDGPGPRTDASGAGAPPGYRTPAEAVAASAPQGAPNPEPPATDGQQTGYATPAARSQMAPARSSQPQQQRAQATPPQGMSMPASPSQQAPPQQAPMQAPPQQAPMQAPPQQAPMQAPPQQAPMQAPPQQISPQASPQQQAPPGQPPSGQIQAQSMPAQQGPTGPPSQGPTPVGQRTRRPQTPSKTGQTSTSDGPVAEGAAGRPTPDSKPSAGQPAAAGESEREAETPADNA</sequence>
<comment type="caution">
    <text evidence="2">The sequence shown here is derived from an EMBL/GenBank/DDBJ whole genome shotgun (WGS) entry which is preliminary data.</text>
</comment>
<dbReference type="PRINTS" id="PR01217">
    <property type="entry name" value="PRICHEXTENSN"/>
</dbReference>
<keyword evidence="3" id="KW-1185">Reference proteome</keyword>